<name>A0A1I4T7Q2_9BACT</name>
<dbReference type="RefSeq" id="WP_093394357.1">
    <property type="nucleotide sequence ID" value="NZ_FOUU01000003.1"/>
</dbReference>
<dbReference type="OrthoDB" id="5443996at2"/>
<dbReference type="STRING" id="39841.SAMN05660836_01276"/>
<dbReference type="Proteomes" id="UP000199611">
    <property type="component" value="Unassembled WGS sequence"/>
</dbReference>
<dbReference type="Gene3D" id="3.40.50.2000">
    <property type="entry name" value="Glycogen Phosphorylase B"/>
    <property type="match status" value="2"/>
</dbReference>
<dbReference type="AlphaFoldDB" id="A0A1I4T7Q2"/>
<dbReference type="EMBL" id="FOUU01000003">
    <property type="protein sequence ID" value="SFM72752.1"/>
    <property type="molecule type" value="Genomic_DNA"/>
</dbReference>
<dbReference type="CDD" id="cd03801">
    <property type="entry name" value="GT4_PimA-like"/>
    <property type="match status" value="1"/>
</dbReference>
<feature type="domain" description="Glycosyl transferase family 1" evidence="1">
    <location>
        <begin position="183"/>
        <end position="350"/>
    </location>
</feature>
<dbReference type="InterPro" id="IPR050194">
    <property type="entry name" value="Glycosyltransferase_grp1"/>
</dbReference>
<evidence type="ECO:0000313" key="2">
    <source>
        <dbReference type="EMBL" id="SFM72752.1"/>
    </source>
</evidence>
<evidence type="ECO:0000313" key="3">
    <source>
        <dbReference type="Proteomes" id="UP000199611"/>
    </source>
</evidence>
<sequence>MKVCCYFPNKPFRYGSPSGDRTISEHLVDALVKKGHSWVEASSFRSRLFWLYPDRILTLPLETVAAIRRFLELRPDVWLTYHSYYKSPDLFGWWIGKLKKPDPAKYVIFQGMYSTGPKKKARFKAGYLINSLALMCADLVFSNNLMDLPGLKRIVPGSKLIYLPPGIFPEEFAFSEQARSEVRLRYGIKDGDRVVLSVCRFRPGVKYESMKFLFASLRFVRTPFKLLLIGTGPMYGHVERLAGNLEKVNEKSYVILLGQIARSELWRYYSAADLFAFPGIGESLGMVYLEAQACGLPVIALKGPGVAQVIRDGETGFLVNGRDPEKYARVIESLLEDENLRKLMGESAREFVARERNAHKHYARFVDILEGLVENDS</sequence>
<reference evidence="3" key="1">
    <citation type="submission" date="2016-10" db="EMBL/GenBank/DDBJ databases">
        <authorList>
            <person name="Varghese N."/>
            <person name="Submissions S."/>
        </authorList>
    </citation>
    <scope>NUCLEOTIDE SEQUENCE [LARGE SCALE GENOMIC DNA]</scope>
    <source>
        <strain evidence="3">DSM 9990</strain>
    </source>
</reference>
<proteinExistence type="predicted"/>
<dbReference type="Pfam" id="PF00534">
    <property type="entry name" value="Glycos_transf_1"/>
    <property type="match status" value="1"/>
</dbReference>
<dbReference type="PANTHER" id="PTHR45947">
    <property type="entry name" value="SULFOQUINOVOSYL TRANSFERASE SQD2"/>
    <property type="match status" value="1"/>
</dbReference>
<accession>A0A1I4T7Q2</accession>
<keyword evidence="3" id="KW-1185">Reference proteome</keyword>
<dbReference type="PANTHER" id="PTHR45947:SF3">
    <property type="entry name" value="SULFOQUINOVOSYL TRANSFERASE SQD2"/>
    <property type="match status" value="1"/>
</dbReference>
<dbReference type="GO" id="GO:0016757">
    <property type="term" value="F:glycosyltransferase activity"/>
    <property type="evidence" value="ECO:0007669"/>
    <property type="project" value="InterPro"/>
</dbReference>
<gene>
    <name evidence="2" type="ORF">SAMN05660836_01276</name>
</gene>
<evidence type="ECO:0000259" key="1">
    <source>
        <dbReference type="Pfam" id="PF00534"/>
    </source>
</evidence>
<dbReference type="InterPro" id="IPR001296">
    <property type="entry name" value="Glyco_trans_1"/>
</dbReference>
<dbReference type="SUPFAM" id="SSF53756">
    <property type="entry name" value="UDP-Glycosyltransferase/glycogen phosphorylase"/>
    <property type="match status" value="1"/>
</dbReference>
<keyword evidence="2" id="KW-0808">Transferase</keyword>
<protein>
    <submittedName>
        <fullName evidence="2">Glycosyltransferase involved in cell wall bisynthesis</fullName>
    </submittedName>
</protein>
<organism evidence="2 3">
    <name type="scientific">Thermodesulforhabdus norvegica</name>
    <dbReference type="NCBI Taxonomy" id="39841"/>
    <lineage>
        <taxon>Bacteria</taxon>
        <taxon>Pseudomonadati</taxon>
        <taxon>Thermodesulfobacteriota</taxon>
        <taxon>Syntrophobacteria</taxon>
        <taxon>Syntrophobacterales</taxon>
        <taxon>Thermodesulforhabdaceae</taxon>
        <taxon>Thermodesulforhabdus</taxon>
    </lineage>
</organism>